<evidence type="ECO:0000313" key="2">
    <source>
        <dbReference type="EMBL" id="CAL8116255.1"/>
    </source>
</evidence>
<feature type="signal peptide" evidence="1">
    <location>
        <begin position="1"/>
        <end position="17"/>
    </location>
</feature>
<evidence type="ECO:0000256" key="1">
    <source>
        <dbReference type="SAM" id="SignalP"/>
    </source>
</evidence>
<name>A0ABP1R0T4_9HEXA</name>
<organism evidence="2 3">
    <name type="scientific">Orchesella dallaii</name>
    <dbReference type="NCBI Taxonomy" id="48710"/>
    <lineage>
        <taxon>Eukaryota</taxon>
        <taxon>Metazoa</taxon>
        <taxon>Ecdysozoa</taxon>
        <taxon>Arthropoda</taxon>
        <taxon>Hexapoda</taxon>
        <taxon>Collembola</taxon>
        <taxon>Entomobryomorpha</taxon>
        <taxon>Entomobryoidea</taxon>
        <taxon>Orchesellidae</taxon>
        <taxon>Orchesellinae</taxon>
        <taxon>Orchesella</taxon>
    </lineage>
</organism>
<sequence length="94" mass="9923">MGILLLTLGLLVHVSMSDPSCETVADCPLPEDNNCPEEYNKKLVCCSGQCDCCDWGGCCEQVGCAGQQGKCHNPYDGGCGADDDCRQTNGTTQV</sequence>
<evidence type="ECO:0000313" key="3">
    <source>
        <dbReference type="Proteomes" id="UP001642540"/>
    </source>
</evidence>
<comment type="caution">
    <text evidence="2">The sequence shown here is derived from an EMBL/GenBank/DDBJ whole genome shotgun (WGS) entry which is preliminary data.</text>
</comment>
<protein>
    <submittedName>
        <fullName evidence="2">Uncharacterized protein</fullName>
    </submittedName>
</protein>
<dbReference type="EMBL" id="CAXLJM020000053">
    <property type="protein sequence ID" value="CAL8116255.1"/>
    <property type="molecule type" value="Genomic_DNA"/>
</dbReference>
<proteinExistence type="predicted"/>
<gene>
    <name evidence="2" type="ORF">ODALV1_LOCUS17210</name>
</gene>
<keyword evidence="3" id="KW-1185">Reference proteome</keyword>
<dbReference type="Proteomes" id="UP001642540">
    <property type="component" value="Unassembled WGS sequence"/>
</dbReference>
<feature type="chain" id="PRO_5046217495" evidence="1">
    <location>
        <begin position="18"/>
        <end position="94"/>
    </location>
</feature>
<keyword evidence="1" id="KW-0732">Signal</keyword>
<accession>A0ABP1R0T4</accession>
<reference evidence="2 3" key="1">
    <citation type="submission" date="2024-08" db="EMBL/GenBank/DDBJ databases">
        <authorList>
            <person name="Cucini C."/>
            <person name="Frati F."/>
        </authorList>
    </citation>
    <scope>NUCLEOTIDE SEQUENCE [LARGE SCALE GENOMIC DNA]</scope>
</reference>